<gene>
    <name evidence="11" type="ORF">PR001_g4474</name>
    <name evidence="10" type="ORF">PR002_g6533</name>
    <name evidence="12" type="ORF">PR003_g11494</name>
</gene>
<dbReference type="PANTHER" id="PTHR20772:SF2">
    <property type="entry name" value="PROTEIN FMP42"/>
    <property type="match status" value="1"/>
</dbReference>
<feature type="compositionally biased region" description="Acidic residues" evidence="8">
    <location>
        <begin position="113"/>
        <end position="123"/>
    </location>
</feature>
<evidence type="ECO:0000313" key="13">
    <source>
        <dbReference type="Proteomes" id="UP000429607"/>
    </source>
</evidence>
<dbReference type="CDD" id="cd06174">
    <property type="entry name" value="MFS"/>
    <property type="match status" value="1"/>
</dbReference>
<evidence type="ECO:0008006" key="16">
    <source>
        <dbReference type="Google" id="ProtNLM"/>
    </source>
</evidence>
<proteinExistence type="inferred from homology"/>
<protein>
    <recommendedName>
        <fullName evidence="16">Major facilitator superfamily (MFS) profile domain-containing protein</fullName>
    </recommendedName>
</protein>
<evidence type="ECO:0000313" key="14">
    <source>
        <dbReference type="Proteomes" id="UP000434957"/>
    </source>
</evidence>
<dbReference type="InterPro" id="IPR011701">
    <property type="entry name" value="MFS"/>
</dbReference>
<dbReference type="GO" id="GO:0022857">
    <property type="term" value="F:transmembrane transporter activity"/>
    <property type="evidence" value="ECO:0007669"/>
    <property type="project" value="InterPro"/>
</dbReference>
<organism evidence="12 14">
    <name type="scientific">Phytophthora rubi</name>
    <dbReference type="NCBI Taxonomy" id="129364"/>
    <lineage>
        <taxon>Eukaryota</taxon>
        <taxon>Sar</taxon>
        <taxon>Stramenopiles</taxon>
        <taxon>Oomycota</taxon>
        <taxon>Peronosporomycetes</taxon>
        <taxon>Peronosporales</taxon>
        <taxon>Peronosporaceae</taxon>
        <taxon>Phytophthora</taxon>
    </lineage>
</organism>
<sequence>MPTQRYIALQMLQDRALWEIRGPRTRRASTADLRRRSSIDSVLAAHHSARSASTHRPAGKLVESTSDLSLLVAYVEAHVLTDDGPLQDTGAGNEVGASGGVTKPVASNKSLPEGEEVEEEQDEEVKTVLTLEEEEELLDYHDDHEKVLEGRLQLSKEVMFMVSAFLVLFASGGLILGFGPVYSMLVRENQWSELCTEEERQEAGGGVLCAAQEVRLQFVFSTGFLCLSAANAFFGVFLDVVGPRVTIMLGLTLSALGNFALAFGDSHAGSGAWIIAGYSLVGAGGTGAYLAAFQILQLYEVQGVVCSTLSSLFNCSGYVYMLLGLHGITRTVFFRVYGVLVSVGAFVCFLLFPTNNITRPRDFLTIPLCHIEVPRINTPIGLVDGMREELKRQDLWFFALLFGWVSLIFAFAGGAIPSLLVKLAGDDTNAASFFTDILYPVLVNGTFGYSPIVGYVIDHYGFKVIFLACIALVQLFIALLLIPSLRVQLVMFVVYAMAQTCLYALQFAYIIMCFPAELYGTLQAFLATVSFAFGLLNYVINPWTQIYFDGSYTVVLLFLGLPTILFYGFIHVVQGCEHHTVSHKTRKESAARESLTEESTRLL</sequence>
<feature type="region of interest" description="Disordered" evidence="8">
    <location>
        <begin position="83"/>
        <end position="123"/>
    </location>
</feature>
<dbReference type="Proteomes" id="UP000434957">
    <property type="component" value="Unassembled WGS sequence"/>
</dbReference>
<evidence type="ECO:0000256" key="3">
    <source>
        <dbReference type="ARBA" id="ARBA00022448"/>
    </source>
</evidence>
<evidence type="ECO:0000256" key="5">
    <source>
        <dbReference type="ARBA" id="ARBA00022970"/>
    </source>
</evidence>
<feature type="transmembrane region" description="Helical" evidence="9">
    <location>
        <begin position="395"/>
        <end position="417"/>
    </location>
</feature>
<comment type="subcellular location">
    <subcellularLocation>
        <location evidence="1">Membrane</location>
        <topology evidence="1">Multi-pass membrane protein</topology>
    </subcellularLocation>
</comment>
<keyword evidence="5" id="KW-0029">Amino-acid transport</keyword>
<dbReference type="OrthoDB" id="330047at2759"/>
<dbReference type="EMBL" id="QXFU01000295">
    <property type="protein sequence ID" value="KAE9037521.1"/>
    <property type="molecule type" value="Genomic_DNA"/>
</dbReference>
<keyword evidence="4 9" id="KW-0812">Transmembrane</keyword>
<dbReference type="Pfam" id="PF07690">
    <property type="entry name" value="MFS_1"/>
    <property type="match status" value="1"/>
</dbReference>
<dbReference type="PANTHER" id="PTHR20772">
    <property type="entry name" value="PROTEIN FMP42"/>
    <property type="match status" value="1"/>
</dbReference>
<name>A0A6A4FN58_9STRA</name>
<feature type="transmembrane region" description="Helical" evidence="9">
    <location>
        <begin position="332"/>
        <end position="352"/>
    </location>
</feature>
<dbReference type="Gene3D" id="1.20.1250.20">
    <property type="entry name" value="MFS general substrate transporter like domains"/>
    <property type="match status" value="2"/>
</dbReference>
<comment type="caution">
    <text evidence="12">The sequence shown here is derived from an EMBL/GenBank/DDBJ whole genome shotgun (WGS) entry which is preliminary data.</text>
</comment>
<reference evidence="12 14" key="1">
    <citation type="submission" date="2018-08" db="EMBL/GenBank/DDBJ databases">
        <title>Genomic investigation of the strawberry pathogen Phytophthora fragariae indicates pathogenicity is determined by transcriptional variation in three key races.</title>
        <authorList>
            <person name="Adams T.M."/>
            <person name="Armitage A.D."/>
            <person name="Sobczyk M.K."/>
            <person name="Bates H.J."/>
            <person name="Dunwell J.M."/>
            <person name="Nellist C.F."/>
            <person name="Harrison R.J."/>
        </authorList>
    </citation>
    <scope>NUCLEOTIDE SEQUENCE [LARGE SCALE GENOMIC DNA]</scope>
    <source>
        <strain evidence="11 13">SCRP249</strain>
        <strain evidence="10 15">SCRP324</strain>
        <strain evidence="12 14">SCRP333</strain>
    </source>
</reference>
<feature type="transmembrane region" description="Helical" evidence="9">
    <location>
        <begin position="304"/>
        <end position="326"/>
    </location>
</feature>
<evidence type="ECO:0000256" key="1">
    <source>
        <dbReference type="ARBA" id="ARBA00004141"/>
    </source>
</evidence>
<feature type="transmembrane region" description="Helical" evidence="9">
    <location>
        <begin position="518"/>
        <end position="540"/>
    </location>
</feature>
<dbReference type="EMBL" id="QXFV01000183">
    <property type="protein sequence ID" value="KAE9046638.1"/>
    <property type="molecule type" value="Genomic_DNA"/>
</dbReference>
<evidence type="ECO:0000313" key="10">
    <source>
        <dbReference type="EMBL" id="KAE9037521.1"/>
    </source>
</evidence>
<evidence type="ECO:0000313" key="11">
    <source>
        <dbReference type="EMBL" id="KAE9046638.1"/>
    </source>
</evidence>
<keyword evidence="7 9" id="KW-0472">Membrane</keyword>
<evidence type="ECO:0000313" key="12">
    <source>
        <dbReference type="EMBL" id="KAE9338439.1"/>
    </source>
</evidence>
<dbReference type="Proteomes" id="UP000435112">
    <property type="component" value="Unassembled WGS sequence"/>
</dbReference>
<evidence type="ECO:0000256" key="6">
    <source>
        <dbReference type="ARBA" id="ARBA00022989"/>
    </source>
</evidence>
<feature type="transmembrane region" description="Helical" evidence="9">
    <location>
        <begin position="158"/>
        <end position="182"/>
    </location>
</feature>
<evidence type="ECO:0000256" key="2">
    <source>
        <dbReference type="ARBA" id="ARBA00006595"/>
    </source>
</evidence>
<keyword evidence="6 9" id="KW-1133">Transmembrane helix</keyword>
<feature type="transmembrane region" description="Helical" evidence="9">
    <location>
        <begin position="270"/>
        <end position="292"/>
    </location>
</feature>
<feature type="transmembrane region" description="Helical" evidence="9">
    <location>
        <begin position="245"/>
        <end position="264"/>
    </location>
</feature>
<evidence type="ECO:0000256" key="8">
    <source>
        <dbReference type="SAM" id="MobiDB-lite"/>
    </source>
</evidence>
<keyword evidence="3" id="KW-0813">Transport</keyword>
<evidence type="ECO:0000256" key="9">
    <source>
        <dbReference type="SAM" id="Phobius"/>
    </source>
</evidence>
<dbReference type="SUPFAM" id="SSF103473">
    <property type="entry name" value="MFS general substrate transporter"/>
    <property type="match status" value="1"/>
</dbReference>
<evidence type="ECO:0000256" key="4">
    <source>
        <dbReference type="ARBA" id="ARBA00022692"/>
    </source>
</evidence>
<evidence type="ECO:0000256" key="7">
    <source>
        <dbReference type="ARBA" id="ARBA00023136"/>
    </source>
</evidence>
<dbReference type="EMBL" id="QXFT01000664">
    <property type="protein sequence ID" value="KAE9338439.1"/>
    <property type="molecule type" value="Genomic_DNA"/>
</dbReference>
<feature type="transmembrane region" description="Helical" evidence="9">
    <location>
        <begin position="437"/>
        <end position="457"/>
    </location>
</feature>
<evidence type="ECO:0000313" key="15">
    <source>
        <dbReference type="Proteomes" id="UP000435112"/>
    </source>
</evidence>
<accession>A0A6A4FN58</accession>
<dbReference type="GO" id="GO:0016020">
    <property type="term" value="C:membrane"/>
    <property type="evidence" value="ECO:0007669"/>
    <property type="project" value="UniProtKB-SubCell"/>
</dbReference>
<dbReference type="InterPro" id="IPR052599">
    <property type="entry name" value="SLC43A_AATransporter"/>
</dbReference>
<comment type="similarity">
    <text evidence="2">Belongs to the SLC43A transporter (TC 2.A.1.44) family.</text>
</comment>
<dbReference type="AlphaFoldDB" id="A0A6A4FN58"/>
<dbReference type="GO" id="GO:0006865">
    <property type="term" value="P:amino acid transport"/>
    <property type="evidence" value="ECO:0007669"/>
    <property type="project" value="UniProtKB-KW"/>
</dbReference>
<dbReference type="InterPro" id="IPR036259">
    <property type="entry name" value="MFS_trans_sf"/>
</dbReference>
<keyword evidence="14" id="KW-1185">Reference proteome</keyword>
<dbReference type="Proteomes" id="UP000429607">
    <property type="component" value="Unassembled WGS sequence"/>
</dbReference>
<feature type="transmembrane region" description="Helical" evidence="9">
    <location>
        <begin position="552"/>
        <end position="573"/>
    </location>
</feature>
<feature type="transmembrane region" description="Helical" evidence="9">
    <location>
        <begin position="464"/>
        <end position="483"/>
    </location>
</feature>
<feature type="transmembrane region" description="Helical" evidence="9">
    <location>
        <begin position="489"/>
        <end position="511"/>
    </location>
</feature>
<feature type="transmembrane region" description="Helical" evidence="9">
    <location>
        <begin position="218"/>
        <end position="238"/>
    </location>
</feature>